<organism evidence="2 3">
    <name type="scientific">Geofilum rubicundum JCM 15548</name>
    <dbReference type="NCBI Taxonomy" id="1236989"/>
    <lineage>
        <taxon>Bacteria</taxon>
        <taxon>Pseudomonadati</taxon>
        <taxon>Bacteroidota</taxon>
        <taxon>Bacteroidia</taxon>
        <taxon>Marinilabiliales</taxon>
        <taxon>Marinilabiliaceae</taxon>
        <taxon>Geofilum</taxon>
    </lineage>
</organism>
<dbReference type="Gene3D" id="3.60.10.10">
    <property type="entry name" value="Endonuclease/exonuclease/phosphatase"/>
    <property type="match status" value="1"/>
</dbReference>
<evidence type="ECO:0000313" key="2">
    <source>
        <dbReference type="EMBL" id="GAO31801.1"/>
    </source>
</evidence>
<comment type="caution">
    <text evidence="2">The sequence shown here is derived from an EMBL/GenBank/DDBJ whole genome shotgun (WGS) entry which is preliminary data.</text>
</comment>
<dbReference type="Proteomes" id="UP000032900">
    <property type="component" value="Unassembled WGS sequence"/>
</dbReference>
<gene>
    <name evidence="2" type="ORF">JCM15548_14199</name>
</gene>
<dbReference type="STRING" id="1236989.JCM15548_14199"/>
<dbReference type="InterPro" id="IPR036691">
    <property type="entry name" value="Endo/exonu/phosph_ase_sf"/>
</dbReference>
<dbReference type="PANTHER" id="PTHR42834:SF1">
    <property type="entry name" value="ENDONUCLEASE_EXONUCLEASE_PHOSPHATASE FAMILY PROTEIN (AFU_ORTHOLOGUE AFUA_3G09210)"/>
    <property type="match status" value="1"/>
</dbReference>
<dbReference type="EMBL" id="BAZW01000062">
    <property type="protein sequence ID" value="GAO31801.1"/>
    <property type="molecule type" value="Genomic_DNA"/>
</dbReference>
<sequence>MSLLPSQSARLPYLFLILIFSSLLQLQAQELNEAQDTCLSQERTAGILFYNVENLFDVSNDSLKNDHEFTYLGLRRWTYGRMLDKFRKINRVILNAGKWSPPVLVGLCEVENSWVLNRMLDETGLRQLGYRLVHFDSPDERGMDVALLFLYERFQVSGAEPITVDFGPGERTTRDVLYVKGVMDGLDTLHVLVNHWTSRYGGSAATQWKRAYTAQQVRLFTDSLLAQNPRRLVVVMGDFNEPHHSGLFSEYLGAGRWKMV</sequence>
<accession>A0A0E9M319</accession>
<dbReference type="AlphaFoldDB" id="A0A0E9M319"/>
<reference evidence="2 3" key="1">
    <citation type="journal article" date="2015" name="Microbes Environ.">
        <title>Distribution and evolution of nitrogen fixation genes in the phylum bacteroidetes.</title>
        <authorList>
            <person name="Inoue J."/>
            <person name="Oshima K."/>
            <person name="Suda W."/>
            <person name="Sakamoto M."/>
            <person name="Iino T."/>
            <person name="Noda S."/>
            <person name="Hongoh Y."/>
            <person name="Hattori M."/>
            <person name="Ohkuma M."/>
        </authorList>
    </citation>
    <scope>NUCLEOTIDE SEQUENCE [LARGE SCALE GENOMIC DNA]</scope>
    <source>
        <strain evidence="2">JCM 15548</strain>
    </source>
</reference>
<dbReference type="Pfam" id="PF19580">
    <property type="entry name" value="Exo_endo_phos_3"/>
    <property type="match status" value="1"/>
</dbReference>
<evidence type="ECO:0000313" key="3">
    <source>
        <dbReference type="Proteomes" id="UP000032900"/>
    </source>
</evidence>
<keyword evidence="3" id="KW-1185">Reference proteome</keyword>
<dbReference type="OrthoDB" id="9802724at2"/>
<dbReference type="SUPFAM" id="SSF56219">
    <property type="entry name" value="DNase I-like"/>
    <property type="match status" value="1"/>
</dbReference>
<dbReference type="InterPro" id="IPR005135">
    <property type="entry name" value="Endo/exonuclease/phosphatase"/>
</dbReference>
<feature type="domain" description="Endonuclease/exonuclease/phosphatase" evidence="1">
    <location>
        <begin position="47"/>
        <end position="254"/>
    </location>
</feature>
<protein>
    <recommendedName>
        <fullName evidence="1">Endonuclease/exonuclease/phosphatase domain-containing protein</fullName>
    </recommendedName>
</protein>
<evidence type="ECO:0000259" key="1">
    <source>
        <dbReference type="Pfam" id="PF19580"/>
    </source>
</evidence>
<dbReference type="PANTHER" id="PTHR42834">
    <property type="entry name" value="ENDONUCLEASE/EXONUCLEASE/PHOSPHATASE FAMILY PROTEIN (AFU_ORTHOLOGUE AFUA_3G09210)"/>
    <property type="match status" value="1"/>
</dbReference>
<dbReference type="GO" id="GO:0003824">
    <property type="term" value="F:catalytic activity"/>
    <property type="evidence" value="ECO:0007669"/>
    <property type="project" value="InterPro"/>
</dbReference>
<proteinExistence type="predicted"/>
<name>A0A0E9M319_9BACT</name>
<dbReference type="RefSeq" id="WP_062128141.1">
    <property type="nucleotide sequence ID" value="NZ_BAZW01000062.1"/>
</dbReference>